<evidence type="ECO:0000313" key="7">
    <source>
        <dbReference type="Proteomes" id="UP000185304"/>
    </source>
</evidence>
<dbReference type="EMBL" id="KJ019143">
    <property type="protein sequence ID" value="AIX41536.1"/>
    <property type="molecule type" value="Genomic_DNA"/>
</dbReference>
<dbReference type="Proteomes" id="UP000185304">
    <property type="component" value="Segment"/>
</dbReference>
<feature type="domain" description="NTP pyrophosphohydrolase MazG-like" evidence="1">
    <location>
        <begin position="50"/>
        <end position="117"/>
    </location>
</feature>
<protein>
    <submittedName>
        <fullName evidence="2">Pyrophosphatase</fullName>
    </submittedName>
</protein>
<dbReference type="Proteomes" id="UP000185300">
    <property type="component" value="Segment"/>
</dbReference>
<evidence type="ECO:0000313" key="5">
    <source>
        <dbReference type="EMBL" id="AIX45723.1"/>
    </source>
</evidence>
<evidence type="ECO:0000259" key="1">
    <source>
        <dbReference type="Pfam" id="PF03819"/>
    </source>
</evidence>
<dbReference type="InterPro" id="IPR004518">
    <property type="entry name" value="MazG-like_dom"/>
</dbReference>
<dbReference type="EMBL" id="KJ019159">
    <property type="protein sequence ID" value="AIX45723.1"/>
    <property type="molecule type" value="Genomic_DNA"/>
</dbReference>
<dbReference type="Proteomes" id="UP000185317">
    <property type="component" value="Segment"/>
</dbReference>
<dbReference type="EMBL" id="KJ019045">
    <property type="protein sequence ID" value="AIX18474.1"/>
    <property type="molecule type" value="Genomic_DNA"/>
</dbReference>
<evidence type="ECO:0000313" key="8">
    <source>
        <dbReference type="Proteomes" id="UP000185317"/>
    </source>
</evidence>
<reference evidence="6 7" key="1">
    <citation type="submission" date="2013-12" db="EMBL/GenBank/DDBJ databases">
        <title>Ecological redundancy of diverse viral populations within a natural community.</title>
        <authorList>
            <person name="Gregory A.C."/>
            <person name="LaButti K."/>
            <person name="Copeland A."/>
            <person name="Woyke T."/>
            <person name="Sullivan M.B."/>
        </authorList>
    </citation>
    <scope>NUCLEOTIDE SEQUENCE [LARGE SCALE GENOMIC DNA]</scope>
    <source>
        <strain evidence="4">Syn7803C12</strain>
        <strain evidence="5">Syn7803C34</strain>
        <strain evidence="2">Syn7803C6</strain>
        <strain evidence="3">Syn7803US24</strain>
    </source>
</reference>
<evidence type="ECO:0000313" key="2">
    <source>
        <dbReference type="EMBL" id="AIX18474.1"/>
    </source>
</evidence>
<name>A0A0E3F0J1_9CAUD</name>
<evidence type="ECO:0000313" key="4">
    <source>
        <dbReference type="EMBL" id="AIX41536.1"/>
    </source>
</evidence>
<evidence type="ECO:0000313" key="3">
    <source>
        <dbReference type="EMBL" id="AIX28741.1"/>
    </source>
</evidence>
<dbReference type="InterPro" id="IPR011379">
    <property type="entry name" value="MazG-related_GP37"/>
</dbReference>
<dbReference type="PIRSF" id="PIRSF006639">
    <property type="entry name" value="UCP006639_pph"/>
    <property type="match status" value="1"/>
</dbReference>
<gene>
    <name evidence="4" type="ORF">Syn7803C12_174</name>
    <name evidence="5" type="ORF">Syn7803C34_172</name>
    <name evidence="2" type="ORF">Syn7803C6_175</name>
    <name evidence="3" type="ORF">Syn7803US24_174</name>
</gene>
<evidence type="ECO:0000313" key="6">
    <source>
        <dbReference type="Proteomes" id="UP000185300"/>
    </source>
</evidence>
<accession>A0A0E3F0J1</accession>
<sequence>MSVDFSKYGEFVDTVTSAPSKGTGEMIAVLKDLKVRGAQPERLLTGAVGICAEGGEFMEVVKKMVFQGKPYDHDNIWHMKRELGDIMFYVQTACIALGTSVDEIVEMNVEKLEARYPGGKFSVENSENRVEGDL</sequence>
<dbReference type="EMBL" id="KJ019090">
    <property type="protein sequence ID" value="AIX28741.1"/>
    <property type="molecule type" value="Genomic_DNA"/>
</dbReference>
<dbReference type="Pfam" id="PF03819">
    <property type="entry name" value="MazG"/>
    <property type="match status" value="1"/>
</dbReference>
<organism evidence="2 8">
    <name type="scientific">Synechococcus phage ACG-2014f</name>
    <dbReference type="NCBI Taxonomy" id="1493511"/>
    <lineage>
        <taxon>Viruses</taxon>
        <taxon>Duplodnaviria</taxon>
        <taxon>Heunggongvirae</taxon>
        <taxon>Uroviricota</taxon>
        <taxon>Caudoviricetes</taxon>
        <taxon>Pantevenvirales</taxon>
        <taxon>Kyanoviridae</taxon>
        <taxon>Atlauavirus</taxon>
        <taxon>Atlauavirus tusconc8</taxon>
    </lineage>
</organism>
<dbReference type="SUPFAM" id="SSF101386">
    <property type="entry name" value="all-alpha NTP pyrophosphatases"/>
    <property type="match status" value="1"/>
</dbReference>
<dbReference type="Gene3D" id="1.10.287.1080">
    <property type="entry name" value="MazG-like"/>
    <property type="match status" value="1"/>
</dbReference>
<proteinExistence type="predicted"/>
<dbReference type="Proteomes" id="UP000185316">
    <property type="component" value="Segment"/>
</dbReference>
<dbReference type="CDD" id="cd11541">
    <property type="entry name" value="NTP-PPase_u4"/>
    <property type="match status" value="1"/>
</dbReference>